<dbReference type="InterPro" id="IPR005196">
    <property type="entry name" value="Glyco_hydro_65_N"/>
</dbReference>
<dbReference type="GO" id="GO:0030246">
    <property type="term" value="F:carbohydrate binding"/>
    <property type="evidence" value="ECO:0007669"/>
    <property type="project" value="InterPro"/>
</dbReference>
<dbReference type="EC" id="3.2.1.28" evidence="3"/>
<dbReference type="Proteomes" id="UP000478008">
    <property type="component" value="Unassembled WGS sequence"/>
</dbReference>
<dbReference type="GO" id="GO:0004555">
    <property type="term" value="F:alpha,alpha-trehalase activity"/>
    <property type="evidence" value="ECO:0007669"/>
    <property type="project" value="UniProtKB-EC"/>
</dbReference>
<dbReference type="InterPro" id="IPR008928">
    <property type="entry name" value="6-hairpin_glycosidase_sf"/>
</dbReference>
<gene>
    <name evidence="8" type="primary">ATC1</name>
    <name evidence="8" type="ORF">DEBR0S4_01420G</name>
</gene>
<proteinExistence type="inferred from homology"/>
<dbReference type="Gene3D" id="1.50.10.10">
    <property type="match status" value="1"/>
</dbReference>
<accession>A0A7D9CYK5</accession>
<dbReference type="InterPro" id="IPR012341">
    <property type="entry name" value="6hp_glycosidase-like_sf"/>
</dbReference>
<evidence type="ECO:0000256" key="4">
    <source>
        <dbReference type="ARBA" id="ARBA00022801"/>
    </source>
</evidence>
<comment type="similarity">
    <text evidence="2">Belongs to the glycosyl hydrolase 65 family.</text>
</comment>
<dbReference type="AlphaFoldDB" id="A0A7D9CYK5"/>
<evidence type="ECO:0000256" key="2">
    <source>
        <dbReference type="ARBA" id="ARBA00006768"/>
    </source>
</evidence>
<dbReference type="InterPro" id="IPR005195">
    <property type="entry name" value="Glyco_hydro_65_M"/>
</dbReference>
<dbReference type="Gene3D" id="2.60.120.260">
    <property type="entry name" value="Galactose-binding domain-like"/>
    <property type="match status" value="1"/>
</dbReference>
<evidence type="ECO:0000313" key="9">
    <source>
        <dbReference type="Proteomes" id="UP000478008"/>
    </source>
</evidence>
<evidence type="ECO:0000259" key="7">
    <source>
        <dbReference type="Pfam" id="PF03636"/>
    </source>
</evidence>
<dbReference type="GO" id="GO:0005993">
    <property type="term" value="P:trehalose catabolic process"/>
    <property type="evidence" value="ECO:0007669"/>
    <property type="project" value="TreeGrafter"/>
</dbReference>
<protein>
    <recommendedName>
        <fullName evidence="3">alpha,alpha-trehalase</fullName>
        <ecNumber evidence="3">3.2.1.28</ecNumber>
    </recommendedName>
</protein>
<evidence type="ECO:0000256" key="3">
    <source>
        <dbReference type="ARBA" id="ARBA00012757"/>
    </source>
</evidence>
<keyword evidence="5" id="KW-0325">Glycoprotein</keyword>
<organism evidence="8 9">
    <name type="scientific">Dekkera bruxellensis</name>
    <name type="common">Brettanomyces custersii</name>
    <dbReference type="NCBI Taxonomy" id="5007"/>
    <lineage>
        <taxon>Eukaryota</taxon>
        <taxon>Fungi</taxon>
        <taxon>Dikarya</taxon>
        <taxon>Ascomycota</taxon>
        <taxon>Saccharomycotina</taxon>
        <taxon>Pichiomycetes</taxon>
        <taxon>Pichiales</taxon>
        <taxon>Pichiaceae</taxon>
        <taxon>Brettanomyces</taxon>
    </lineage>
</organism>
<evidence type="ECO:0000313" key="8">
    <source>
        <dbReference type="EMBL" id="VUG18751.1"/>
    </source>
</evidence>
<name>A0A7D9CYK5_DEKBR</name>
<dbReference type="SUPFAM" id="SSF74650">
    <property type="entry name" value="Galactose mutarotase-like"/>
    <property type="match status" value="1"/>
</dbReference>
<evidence type="ECO:0000256" key="1">
    <source>
        <dbReference type="ARBA" id="ARBA00001576"/>
    </source>
</evidence>
<dbReference type="FunFam" id="1.50.10.10:FF:000032">
    <property type="entry name" value="Vacuolar acid trehalase"/>
    <property type="match status" value="1"/>
</dbReference>
<dbReference type="EMBL" id="CABFWN010000004">
    <property type="protein sequence ID" value="VUG18751.1"/>
    <property type="molecule type" value="Genomic_DNA"/>
</dbReference>
<reference evidence="8 9" key="1">
    <citation type="submission" date="2019-07" db="EMBL/GenBank/DDBJ databases">
        <authorList>
            <person name="Friedrich A."/>
            <person name="Schacherer J."/>
        </authorList>
    </citation>
    <scope>NUCLEOTIDE SEQUENCE [LARGE SCALE GENOMIC DNA]</scope>
</reference>
<feature type="domain" description="Glycoside hydrolase family 65 central catalytic" evidence="6">
    <location>
        <begin position="369"/>
        <end position="592"/>
    </location>
</feature>
<dbReference type="InterPro" id="IPR037018">
    <property type="entry name" value="GH65_N"/>
</dbReference>
<sequence>MKFQTLLYCTSVLASSYDYYDPATKTYYFQDEKVLTTYNYEPLNHFTNQPYVSNGYFGSRIPNLGFGFAYDQNENSSSSQLDAGWPLFNKRNAGAYIAGFYDAQENTTGTNFPDLLKNGYESVISSIPQWTQMRLEITLSDGQQYILDSNDTSSRGSISGYTQSLDLSTGKVTTSYIWLGLLHLRFTLVAHREIAQLGLERLDMTLLGEPDLISNLQVESILDFCSTSRCWLQDTGIDTKSNSIYMNVTPENVPYITATVFSKIKADPPIMFSNFVNGSMVGSRANVTFSSENRQSTILKFVGILSDDLKSNNDSTSTFEDAKSIVLAAFDVSWEELLNSNEKAWKTLWGESEVIVSNNEYMTLAAEASIFHLLANTRTSNVDLTSALGVTGLSSDGYAGMAFWDSDLWMLPGILPFAPSVASSIERYRYYMHKQAVLNAQSHNFNGSVYPWTSGRFGNCTATGPCFNYEYHINIAICYAIHELYLSGAIDDNVLLEEGWPIFKDIADFFSDYVLFNETLGKFTTYNLTDPDEYANHVNNAAYTAIGIAQVMKWALLFGTHLHQKVNPIWKLIRDNMYLPVNSDGDITLEYDTLNSTILIKQADVALITYTDDQDDFLTKTYNYTRQRAYNDLVYYTQRQSPDGPAMSYPVYLAVNEKLSNKGCGYQTYLEQSVKPFLRFPFAQMSEQSNDDYDTNGGTHPAFPFLTGHGGVVQSFTYGLLGIRFSYQTQPNGAIQRVLHVDPVYLPRFDGNYTIRGFHYLNEILDIEIDNTCLTGKSNDGCSAIFTSHGIKNEPIYIFVDGRNNASGLYMLPPKATLSVSLFIPQMNLEGALTECFADVVSITEGVIGDVVSSIVDGDNSTYWQAATKSDSAKVVIDLRENQSFDHGSIVWGSRPASTFSVSIIENCTFLSNDDFSFLQEKLRLGDEDLLLDVETILKDESVLVTNPYRPGDNDIKIQSFNYTNFDLGQNYTARYVILEVEGVIDKDNDNRGAEIAEVALF</sequence>
<keyword evidence="4" id="KW-0378">Hydrolase</keyword>
<evidence type="ECO:0000256" key="5">
    <source>
        <dbReference type="ARBA" id="ARBA00023180"/>
    </source>
</evidence>
<dbReference type="InterPro" id="IPR011013">
    <property type="entry name" value="Gal_mutarotase_sf_dom"/>
</dbReference>
<comment type="catalytic activity">
    <reaction evidence="1">
        <text>alpha,alpha-trehalose + H2O = alpha-D-glucose + beta-D-glucose</text>
        <dbReference type="Rhea" id="RHEA:32675"/>
        <dbReference type="ChEBI" id="CHEBI:15377"/>
        <dbReference type="ChEBI" id="CHEBI:15903"/>
        <dbReference type="ChEBI" id="CHEBI:16551"/>
        <dbReference type="ChEBI" id="CHEBI:17925"/>
        <dbReference type="EC" id="3.2.1.28"/>
    </reaction>
</comment>
<evidence type="ECO:0000259" key="6">
    <source>
        <dbReference type="Pfam" id="PF03632"/>
    </source>
</evidence>
<dbReference type="PANTHER" id="PTHR11051">
    <property type="entry name" value="GLYCOSYL HYDROLASE-RELATED"/>
    <property type="match status" value="1"/>
</dbReference>
<dbReference type="Pfam" id="PF03636">
    <property type="entry name" value="Glyco_hydro_65N"/>
    <property type="match status" value="1"/>
</dbReference>
<keyword evidence="9" id="KW-1185">Reference proteome</keyword>
<dbReference type="Pfam" id="PF03632">
    <property type="entry name" value="Glyco_hydro_65m"/>
    <property type="match status" value="1"/>
</dbReference>
<dbReference type="PANTHER" id="PTHR11051:SF8">
    <property type="entry name" value="PROTEIN-GLUCOSYLGALACTOSYLHYDROXYLYSINE GLUCOSIDASE"/>
    <property type="match status" value="1"/>
</dbReference>
<dbReference type="SUPFAM" id="SSF48208">
    <property type="entry name" value="Six-hairpin glycosidases"/>
    <property type="match status" value="1"/>
</dbReference>
<feature type="domain" description="Glycoside hydrolase family 65 N-terminal" evidence="7">
    <location>
        <begin position="37"/>
        <end position="306"/>
    </location>
</feature>
<dbReference type="Gene3D" id="2.70.98.40">
    <property type="entry name" value="Glycoside hydrolase, family 65, N-terminal domain"/>
    <property type="match status" value="1"/>
</dbReference>
<dbReference type="GO" id="GO:0009277">
    <property type="term" value="C:fungal-type cell wall"/>
    <property type="evidence" value="ECO:0007669"/>
    <property type="project" value="TreeGrafter"/>
</dbReference>